<accession>A0A0K0DJR3</accession>
<organism evidence="2 3">
    <name type="scientific">Angiostrongylus cantonensis</name>
    <name type="common">Rat lungworm</name>
    <dbReference type="NCBI Taxonomy" id="6313"/>
    <lineage>
        <taxon>Eukaryota</taxon>
        <taxon>Metazoa</taxon>
        <taxon>Ecdysozoa</taxon>
        <taxon>Nematoda</taxon>
        <taxon>Chromadorea</taxon>
        <taxon>Rhabditida</taxon>
        <taxon>Rhabditina</taxon>
        <taxon>Rhabditomorpha</taxon>
        <taxon>Strongyloidea</taxon>
        <taxon>Metastrongylidae</taxon>
        <taxon>Angiostrongylus</taxon>
    </lineage>
</organism>
<dbReference type="PANTHER" id="PTHR47027:SF29">
    <property type="entry name" value="C2H2-TYPE DOMAIN-CONTAINING PROTEIN"/>
    <property type="match status" value="1"/>
</dbReference>
<dbReference type="Pfam" id="PF00078">
    <property type="entry name" value="RVT_1"/>
    <property type="match status" value="1"/>
</dbReference>
<dbReference type="AlphaFoldDB" id="A0A0K0DJR3"/>
<dbReference type="PANTHER" id="PTHR47027">
    <property type="entry name" value="REVERSE TRANSCRIPTASE DOMAIN-CONTAINING PROTEIN"/>
    <property type="match status" value="1"/>
</dbReference>
<reference evidence="2" key="1">
    <citation type="submission" date="2012-09" db="EMBL/GenBank/DDBJ databases">
        <authorList>
            <person name="Martin A.A."/>
        </authorList>
    </citation>
    <scope>NUCLEOTIDE SEQUENCE</scope>
</reference>
<keyword evidence="2" id="KW-1185">Reference proteome</keyword>
<evidence type="ECO:0000313" key="3">
    <source>
        <dbReference type="WBParaSite" id="ACAC_0001168001-mRNA-1"/>
    </source>
</evidence>
<feature type="domain" description="Reverse transcriptase" evidence="1">
    <location>
        <begin position="1"/>
        <end position="127"/>
    </location>
</feature>
<dbReference type="Proteomes" id="UP000035642">
    <property type="component" value="Unassembled WGS sequence"/>
</dbReference>
<dbReference type="InterPro" id="IPR000477">
    <property type="entry name" value="RT_dom"/>
</dbReference>
<evidence type="ECO:0000313" key="2">
    <source>
        <dbReference type="Proteomes" id="UP000035642"/>
    </source>
</evidence>
<dbReference type="WBParaSite" id="ACAC_0001168001-mRNA-1">
    <property type="protein sequence ID" value="ACAC_0001168001-mRNA-1"/>
    <property type="gene ID" value="ACAC_0001168001"/>
</dbReference>
<reference evidence="3" key="2">
    <citation type="submission" date="2017-02" db="UniProtKB">
        <authorList>
            <consortium name="WormBaseParasite"/>
        </authorList>
    </citation>
    <scope>IDENTIFICATION</scope>
</reference>
<proteinExistence type="predicted"/>
<protein>
    <submittedName>
        <fullName evidence="3">Reverse transcriptase domain-containing protein</fullName>
    </submittedName>
</protein>
<sequence>MEALDGQGVPTHYVKIRRELYKNFRTKMSPFYNDINIDAKGGVKQGDTILTKLLTATLQSVMRTLEWDNMGVKIDGRQLHHLRFADDIVLITGNISQAEHMLADFDNACGKIGVRLNLSKTMFTRNG</sequence>
<dbReference type="PROSITE" id="PS50878">
    <property type="entry name" value="RT_POL"/>
    <property type="match status" value="1"/>
</dbReference>
<name>A0A0K0DJR3_ANGCA</name>
<dbReference type="STRING" id="6313.A0A0K0DJR3"/>
<evidence type="ECO:0000259" key="1">
    <source>
        <dbReference type="PROSITE" id="PS50878"/>
    </source>
</evidence>